<protein>
    <recommendedName>
        <fullName evidence="7">ATP-sensitive inward rectifier potassium channel 11</fullName>
        <ecNumber evidence="6">7.6.2.2</ecNumber>
        <ecNumber evidence="22">7.6.2.3</ecNumber>
    </recommendedName>
    <alternativeName>
        <fullName evidence="34">Harmonin</fullName>
    </alternativeName>
    <alternativeName>
        <fullName evidence="24">Inward rectifier K(+) channel Kir6.2</fullName>
    </alternativeName>
    <alternativeName>
        <fullName evidence="23">Potassium channel, inwardly rectifying subfamily J member 11</fullName>
    </alternativeName>
</protein>
<dbReference type="eggNOG" id="KOG3528">
    <property type="taxonomic scope" value="Eukaryota"/>
</dbReference>
<dbReference type="InterPro" id="IPR013518">
    <property type="entry name" value="K_chnl_inward-rec_Kir_cyto"/>
</dbReference>
<feature type="transmembrane region" description="Helical" evidence="37">
    <location>
        <begin position="1798"/>
        <end position="1816"/>
    </location>
</feature>
<comment type="function">
    <text evidence="30">Inward rectifier potassium channel that forms the pore of ATP-sensitive potassium channels (KATP), regulating potassium permeability as a function of cytoplasmic ATP and ADP concentrations in many different cells. Inward rectifier potassium channels are characterized by a greater tendency to allow potassium to flow into the cell rather than out of it. Their voltage dependence is regulated by the concentration of extracellular potassium; as external potassium is raised, the voltage range of the channel opening shifts to more positive voltages. The inward rectification is mainly due to the blockage of outward current by internal magnesium. Can be blocked by extracellular barium. In pancreatic cells, it forms KATP channels with ABCC8/SUR1. Can form cardiac and smooth muscle-type KATP channels with ABCC9.</text>
</comment>
<dbReference type="Gene3D" id="1.20.1560.10">
    <property type="entry name" value="ABC transporter type 1, transmembrane domain"/>
    <property type="match status" value="2"/>
</dbReference>
<organism evidence="41 42">
    <name type="scientific">Cricetulus griseus</name>
    <name type="common">Chinese hamster</name>
    <name type="synonym">Cricetulus barabensis griseus</name>
    <dbReference type="NCBI Taxonomy" id="10029"/>
    <lineage>
        <taxon>Eukaryota</taxon>
        <taxon>Metazoa</taxon>
        <taxon>Chordata</taxon>
        <taxon>Craniata</taxon>
        <taxon>Vertebrata</taxon>
        <taxon>Euteleostomi</taxon>
        <taxon>Mammalia</taxon>
        <taxon>Eutheria</taxon>
        <taxon>Euarchontoglires</taxon>
        <taxon>Glires</taxon>
        <taxon>Rodentia</taxon>
        <taxon>Myomorpha</taxon>
        <taxon>Muroidea</taxon>
        <taxon>Cricetidae</taxon>
        <taxon>Cricetinae</taxon>
        <taxon>Cricetulus</taxon>
    </lineage>
</organism>
<dbReference type="PROSITE" id="PS00211">
    <property type="entry name" value="ABC_TRANSPORTER_1"/>
    <property type="match status" value="2"/>
</dbReference>
<evidence type="ECO:0000256" key="17">
    <source>
        <dbReference type="ARBA" id="ARBA00022989"/>
    </source>
</evidence>
<evidence type="ECO:0000256" key="36">
    <source>
        <dbReference type="SAM" id="MobiDB-lite"/>
    </source>
</evidence>
<dbReference type="SUPFAM" id="SSF81296">
    <property type="entry name" value="E set domains"/>
    <property type="match status" value="1"/>
</dbReference>
<evidence type="ECO:0000256" key="13">
    <source>
        <dbReference type="ARBA" id="ARBA00022740"/>
    </source>
</evidence>
<evidence type="ECO:0000256" key="1">
    <source>
        <dbReference type="ARBA" id="ARBA00004105"/>
    </source>
</evidence>
<feature type="transmembrane region" description="Helical" evidence="37">
    <location>
        <begin position="1105"/>
        <end position="1128"/>
    </location>
</feature>
<dbReference type="GO" id="GO:0005856">
    <property type="term" value="C:cytoskeleton"/>
    <property type="evidence" value="ECO:0007669"/>
    <property type="project" value="UniProtKB-SubCell"/>
</dbReference>
<feature type="transmembrane region" description="Helical" evidence="37">
    <location>
        <begin position="1140"/>
        <end position="1162"/>
    </location>
</feature>
<name>G3I1T3_CRIGR</name>
<dbReference type="GO" id="GO:0016323">
    <property type="term" value="C:basolateral plasma membrane"/>
    <property type="evidence" value="ECO:0007669"/>
    <property type="project" value="UniProtKB-ARBA"/>
</dbReference>
<evidence type="ECO:0000256" key="19">
    <source>
        <dbReference type="ARBA" id="ARBA00023136"/>
    </source>
</evidence>
<dbReference type="InterPro" id="IPR011527">
    <property type="entry name" value="ABC1_TM_dom"/>
</dbReference>
<comment type="similarity">
    <text evidence="5">Belongs to the inward rectifier-type potassium channel (TC 1.A.2.1) family. KCNJ11 subfamily.</text>
</comment>
<dbReference type="GO" id="GO:0008559">
    <property type="term" value="F:ABC-type xenobiotic transporter activity"/>
    <property type="evidence" value="ECO:0007669"/>
    <property type="project" value="UniProtKB-EC"/>
</dbReference>
<dbReference type="GO" id="GO:1904106">
    <property type="term" value="P:protein localization to microvillus"/>
    <property type="evidence" value="ECO:0007669"/>
    <property type="project" value="UniProtKB-ARBA"/>
</dbReference>
<dbReference type="InterPro" id="IPR001478">
    <property type="entry name" value="PDZ"/>
</dbReference>
<dbReference type="InterPro" id="IPR017871">
    <property type="entry name" value="ABC_transporter-like_CS"/>
</dbReference>
<evidence type="ECO:0000256" key="16">
    <source>
        <dbReference type="ARBA" id="ARBA00022840"/>
    </source>
</evidence>
<dbReference type="SUPFAM" id="SSF52540">
    <property type="entry name" value="P-loop containing nucleoside triphosphate hydrolases"/>
    <property type="match status" value="2"/>
</dbReference>
<dbReference type="EC" id="7.6.2.3" evidence="22"/>
<dbReference type="Gene3D" id="1.20.1160.20">
    <property type="match status" value="1"/>
</dbReference>
<feature type="compositionally biased region" description="Basic and acidic residues" evidence="36">
    <location>
        <begin position="395"/>
        <end position="439"/>
    </location>
</feature>
<dbReference type="Proteomes" id="UP000001075">
    <property type="component" value="Unassembled WGS sequence"/>
</dbReference>
<dbReference type="FunFam" id="2.30.42.10:FF:000071">
    <property type="entry name" value="harmonin isoform X1"/>
    <property type="match status" value="1"/>
</dbReference>
<feature type="domain" description="PDZ" evidence="38">
    <location>
        <begin position="204"/>
        <end position="274"/>
    </location>
</feature>
<dbReference type="STRING" id="10029.G3I1T3"/>
<evidence type="ECO:0000256" key="35">
    <source>
        <dbReference type="SAM" id="Coils"/>
    </source>
</evidence>
<evidence type="ECO:0000256" key="21">
    <source>
        <dbReference type="ARBA" id="ARBA00023273"/>
    </source>
</evidence>
<evidence type="ECO:0000256" key="28">
    <source>
        <dbReference type="ARBA" id="ARBA00047576"/>
    </source>
</evidence>
<dbReference type="FunFam" id="2.30.42.10:FF:000104">
    <property type="entry name" value="harmonin isoform X2"/>
    <property type="match status" value="1"/>
</dbReference>
<evidence type="ECO:0000256" key="9">
    <source>
        <dbReference type="ARBA" id="ARBA00022490"/>
    </source>
</evidence>
<evidence type="ECO:0000256" key="33">
    <source>
        <dbReference type="ARBA" id="ARBA00064828"/>
    </source>
</evidence>
<dbReference type="InterPro" id="IPR003279">
    <property type="entry name" value="K_chnl_inward-rec_Kir6.2"/>
</dbReference>
<evidence type="ECO:0000256" key="15">
    <source>
        <dbReference type="ARBA" id="ARBA00022782"/>
    </source>
</evidence>
<gene>
    <name evidence="41" type="ORF">I79_017352</name>
</gene>
<evidence type="ECO:0000256" key="7">
    <source>
        <dbReference type="ARBA" id="ARBA00013324"/>
    </source>
</evidence>
<evidence type="ECO:0000259" key="38">
    <source>
        <dbReference type="PROSITE" id="PS50106"/>
    </source>
</evidence>
<reference evidence="42" key="1">
    <citation type="journal article" date="2011" name="Nat. Biotechnol.">
        <title>The genomic sequence of the Chinese hamster ovary (CHO)-K1 cell line.</title>
        <authorList>
            <person name="Xu X."/>
            <person name="Nagarajan H."/>
            <person name="Lewis N.E."/>
            <person name="Pan S."/>
            <person name="Cai Z."/>
            <person name="Liu X."/>
            <person name="Chen W."/>
            <person name="Xie M."/>
            <person name="Wang W."/>
            <person name="Hammond S."/>
            <person name="Andersen M.R."/>
            <person name="Neff N."/>
            <person name="Passarelli B."/>
            <person name="Koh W."/>
            <person name="Fan H.C."/>
            <person name="Wang J."/>
            <person name="Gui Y."/>
            <person name="Lee K.H."/>
            <person name="Betenbaugh M.J."/>
            <person name="Quake S.R."/>
            <person name="Famili I."/>
            <person name="Palsson B.O."/>
            <person name="Wang J."/>
        </authorList>
    </citation>
    <scope>NUCLEOTIDE SEQUENCE [LARGE SCALE GENOMIC DNA]</scope>
    <source>
        <strain evidence="42">CHO K1 cell line</strain>
    </source>
</reference>
<evidence type="ECO:0000256" key="27">
    <source>
        <dbReference type="ARBA" id="ARBA00047523"/>
    </source>
</evidence>
<keyword evidence="17 37" id="KW-1133">Transmembrane helix</keyword>
<evidence type="ECO:0000256" key="3">
    <source>
        <dbReference type="ARBA" id="ARBA00004245"/>
    </source>
</evidence>
<keyword evidence="10" id="KW-0597">Phosphoprotein</keyword>
<dbReference type="CDD" id="cd07353">
    <property type="entry name" value="harmonin_N"/>
    <property type="match status" value="1"/>
</dbReference>
<keyword evidence="20" id="KW-0206">Cytoskeleton</keyword>
<dbReference type="GO" id="GO:0016887">
    <property type="term" value="F:ATP hydrolysis activity"/>
    <property type="evidence" value="ECO:0007669"/>
    <property type="project" value="InterPro"/>
</dbReference>
<dbReference type="Pfam" id="PF00005">
    <property type="entry name" value="ABC_tran"/>
    <property type="match status" value="2"/>
</dbReference>
<evidence type="ECO:0000259" key="39">
    <source>
        <dbReference type="PROSITE" id="PS50893"/>
    </source>
</evidence>
<feature type="domain" description="PDZ" evidence="38">
    <location>
        <begin position="75"/>
        <end position="143"/>
    </location>
</feature>
<feature type="transmembrane region" description="Helical" evidence="37">
    <location>
        <begin position="1603"/>
        <end position="1626"/>
    </location>
</feature>
<evidence type="ECO:0000256" key="6">
    <source>
        <dbReference type="ARBA" id="ARBA00012191"/>
    </source>
</evidence>
<dbReference type="GO" id="GO:0005829">
    <property type="term" value="C:cytosol"/>
    <property type="evidence" value="ECO:0007669"/>
    <property type="project" value="UniProtKB-SubCell"/>
</dbReference>
<comment type="catalytic activity">
    <reaction evidence="25">
        <text>ATP + H2O + xenobioticSide 1 = ADP + phosphate + xenobioticSide 2.</text>
        <dbReference type="EC" id="7.6.2.2"/>
    </reaction>
</comment>
<dbReference type="Gene3D" id="3.40.50.300">
    <property type="entry name" value="P-loop containing nucleotide triphosphate hydrolases"/>
    <property type="match status" value="2"/>
</dbReference>
<feature type="transmembrane region" description="Helical" evidence="37">
    <location>
        <begin position="1700"/>
        <end position="1722"/>
    </location>
</feature>
<evidence type="ECO:0000256" key="34">
    <source>
        <dbReference type="ARBA" id="ARBA00073777"/>
    </source>
</evidence>
<dbReference type="GO" id="GO:0005903">
    <property type="term" value="C:brush border"/>
    <property type="evidence" value="ECO:0007669"/>
    <property type="project" value="UniProtKB-ARBA"/>
</dbReference>
<evidence type="ECO:0000259" key="40">
    <source>
        <dbReference type="PROSITE" id="PS50929"/>
    </source>
</evidence>
<dbReference type="Pfam" id="PF00595">
    <property type="entry name" value="PDZ"/>
    <property type="match status" value="3"/>
</dbReference>
<feature type="region of interest" description="Disordered" evidence="36">
    <location>
        <begin position="389"/>
        <end position="439"/>
    </location>
</feature>
<keyword evidence="19 37" id="KW-0472">Membrane</keyword>
<dbReference type="Gene3D" id="2.60.40.1400">
    <property type="entry name" value="G protein-activated inward rectifier potassium channel 1"/>
    <property type="match status" value="3"/>
</dbReference>
<dbReference type="FunCoup" id="G3I1T3">
    <property type="interactions" value="58"/>
</dbReference>
<keyword evidence="16 41" id="KW-0067">ATP-binding</keyword>
<keyword evidence="21" id="KW-0966">Cell projection</keyword>
<feature type="transmembrane region" description="Helical" evidence="37">
    <location>
        <begin position="717"/>
        <end position="736"/>
    </location>
</feature>
<dbReference type="Pfam" id="PF21219">
    <property type="entry name" value="USH1C_N"/>
    <property type="match status" value="1"/>
</dbReference>
<dbReference type="InterPro" id="IPR003593">
    <property type="entry name" value="AAA+_ATPase"/>
</dbReference>
<dbReference type="PROSITE" id="PS50929">
    <property type="entry name" value="ABC_TM1F"/>
    <property type="match status" value="2"/>
</dbReference>
<evidence type="ECO:0000256" key="20">
    <source>
        <dbReference type="ARBA" id="ARBA00023212"/>
    </source>
</evidence>
<evidence type="ECO:0000256" key="4">
    <source>
        <dbReference type="ARBA" id="ARBA00004514"/>
    </source>
</evidence>
<dbReference type="SUPFAM" id="SSF50156">
    <property type="entry name" value="PDZ domain-like"/>
    <property type="match status" value="3"/>
</dbReference>
<feature type="transmembrane region" description="Helical" evidence="37">
    <location>
        <begin position="2140"/>
        <end position="2161"/>
    </location>
</feature>
<feature type="transmembrane region" description="Helical" evidence="37">
    <location>
        <begin position="999"/>
        <end position="1023"/>
    </location>
</feature>
<feature type="domain" description="ABC transmembrane type-1" evidence="40">
    <location>
        <begin position="963"/>
        <end position="1171"/>
    </location>
</feature>
<keyword evidence="14" id="KW-0547">Nucleotide-binding</keyword>
<comment type="catalytic activity">
    <reaction evidence="26">
        <text>K(+)(in) = K(+)(out)</text>
        <dbReference type="Rhea" id="RHEA:29463"/>
        <dbReference type="ChEBI" id="CHEBI:29103"/>
    </reaction>
</comment>
<evidence type="ECO:0000256" key="8">
    <source>
        <dbReference type="ARBA" id="ARBA00022448"/>
    </source>
</evidence>
<keyword evidence="13" id="KW-1009">Hearing</keyword>
<evidence type="ECO:0000313" key="41">
    <source>
        <dbReference type="EMBL" id="EGW12081.1"/>
    </source>
</evidence>
<evidence type="ECO:0000256" key="11">
    <source>
        <dbReference type="ARBA" id="ARBA00022692"/>
    </source>
</evidence>
<keyword evidence="11 37" id="KW-0812">Transmembrane</keyword>
<dbReference type="Pfam" id="PF01007">
    <property type="entry name" value="IRK"/>
    <property type="match status" value="1"/>
</dbReference>
<dbReference type="Pfam" id="PF17655">
    <property type="entry name" value="IRK_C"/>
    <property type="match status" value="2"/>
</dbReference>
<evidence type="ECO:0000256" key="29">
    <source>
        <dbReference type="ARBA" id="ARBA00048007"/>
    </source>
</evidence>
<dbReference type="PROSITE" id="PS50106">
    <property type="entry name" value="PDZ"/>
    <property type="match status" value="3"/>
</dbReference>
<comment type="catalytic activity">
    <reaction evidence="27">
        <text>leukotriene C4(in) + ATP + H2O = leukotriene C4(out) + ADP + phosphate + H(+)</text>
        <dbReference type="Rhea" id="RHEA:38963"/>
        <dbReference type="ChEBI" id="CHEBI:15377"/>
        <dbReference type="ChEBI" id="CHEBI:15378"/>
        <dbReference type="ChEBI" id="CHEBI:30616"/>
        <dbReference type="ChEBI" id="CHEBI:43474"/>
        <dbReference type="ChEBI" id="CHEBI:57973"/>
        <dbReference type="ChEBI" id="CHEBI:456216"/>
    </reaction>
    <physiologicalReaction direction="left-to-right" evidence="27">
        <dbReference type="Rhea" id="RHEA:38964"/>
    </physiologicalReaction>
</comment>
<evidence type="ECO:0000256" key="25">
    <source>
        <dbReference type="ARBA" id="ARBA00034018"/>
    </source>
</evidence>
<feature type="transmembrane region" description="Helical" evidence="37">
    <location>
        <begin position="778"/>
        <end position="797"/>
    </location>
</feature>
<evidence type="ECO:0000256" key="12">
    <source>
        <dbReference type="ARBA" id="ARBA00022737"/>
    </source>
</evidence>
<keyword evidence="18 35" id="KW-0175">Coiled coil</keyword>
<evidence type="ECO:0000256" key="31">
    <source>
        <dbReference type="ARBA" id="ARBA00050001"/>
    </source>
</evidence>
<dbReference type="FunFam" id="1.20.1160.20:FF:000001">
    <property type="entry name" value="harmonin isoform X1"/>
    <property type="match status" value="1"/>
</dbReference>
<dbReference type="GO" id="GO:0007605">
    <property type="term" value="P:sensory perception of sound"/>
    <property type="evidence" value="ECO:0007669"/>
    <property type="project" value="UniProtKB-KW"/>
</dbReference>
<dbReference type="IntAct" id="G3I1T3">
    <property type="interactions" value="1"/>
</dbReference>
<keyword evidence="8" id="KW-0813">Transport</keyword>
<dbReference type="GO" id="GO:0030154">
    <property type="term" value="P:cell differentiation"/>
    <property type="evidence" value="ECO:0007669"/>
    <property type="project" value="UniProtKB-KW"/>
</dbReference>
<proteinExistence type="evidence at protein level"/>
<dbReference type="InterPro" id="IPR036034">
    <property type="entry name" value="PDZ_sf"/>
</dbReference>
<dbReference type="SUPFAM" id="SSF90123">
    <property type="entry name" value="ABC transporter transmembrane region"/>
    <property type="match status" value="2"/>
</dbReference>
<feature type="non-terminal residue" evidence="41">
    <location>
        <position position="1"/>
    </location>
</feature>
<sequence>VDFLIENDAEKDYLYDVLRMYHQTMDVAVLVGDLKLVINEPNRLPLFDAIRPLIPLKHQVEYDQLTPRRSRKLKEVRLDRLHPEGLGLSVRGGLEFGCGLFISHLIKGGQADSVGLQVGDEIVRINGYSISSCTHEEVINLIRTKKTVSFPNLLCFPTDIGLIPVKSSPEEPLKWQYVDQFVSESGGVRGGLGSPGNRTTKEKKVFISLVGSRGLGCSVSSGPIQKPGIFISHVKPGSLSAEVGLETGDQIVEVNGIDFSNLDHKEAVNVLKSSRSLTISIVAGAGRELFMTDRERLEEARQRELQRQELLMQKRLAMESNKILQEQQEMERQRRKEIAQKAAEENERYRKEMEEIMEEEEKFKKQWEEDWGSKEQLILPKTITAEVHPTPLRKPKYDQGVEAKLEPADHLDGNTEKRGPQKGAEKKKAKHDSLQDLRKNKKELEFEQKLYKEKEEMLEKEKQLKINRLAQEVSETEREDLEESEKTQYWVERLCQTRLQQISSAENEIAETFCPSPKPPRGPGVSTISKPVMVHQEPNFIYRPAVKSEVLLVFVMCLSGFYILKPFLCFQDFRKYEEGFDPYSMFSPEQIAGKDVRLLRIKKEGSLDLALEGGVDSPVGKVVVSAVYEGGAAERHGGVVKGDEIMAINGKIVTDYTLAEAEAALQKAWNQGGDLLLKSGERAQPDSILESRWGRQRSQVHIHHSTWLHFPGHNLRWILTFILLFVLVCEIAEGILSDGVTESRHLHLYMPAGMAFLAAVTSVVYYHNIETSNFPKLLIALLIYWTLAFITKTIKFVKFYDHAIGFSQLRFCLTGLLRYIFFKTPREVKPPEDLQDLGVRFLQPFVNLLSKGTYWWMNAFIKTAHKKPIDLRAIGKLPIAMRALTNYQRLCEAFDAQARKDMQSPQGARAIWRALCHAFGRRLILSSTFRILADLLGFAGPLCIFGIVDHLGKEHHVFQPKTKIYNKIMHLSTSNLSMGEMTAGQICNLVAIDTNQLMWFFFLCPNLWAMPVQIIVGVILLYYILGVSALIGAAVIILLAPVQYFVATKLSQAQRSTLEYSNERLKQTNEMLRGIKLLKLYAWENIFCSRVEMTRRKEMTSLRAFAVYTSISIFMNTAIPIAAVLITFVGHVSFFKESDFSPSVAFASLSLFHILVTPLFLLSSVVRSTVKALVSVQKLSEFLSSAEIREEQCAPREPAPQGQASKYQAVPLKVVNRKRPAREEVQDLLGPLQRLAPSMDGDADNFCVQLLPSIATGQLTMIVGQVGCGKSSLLLATLGEMQKVSGAVFWNSIPERETAAGSDIRSRGPVAYASQKPWLLNATVEENITFESPFNKQRYKKVIEACSLQPDIDILPHGDQTQIGERGINLSGGQRQRISVARALYQHTNVVFLDDPFSALDVHLSDHLMQAPILELLRDDKRTVVLVTHKLQYLPHADWIIAMKDGTIQREGTLKDFQRSECQLFEHWKTLMNRQDQELEKETVMERKASEPSQGLPRAMSSRDGLLLDEEEEEEEAAESEEDDNLSSVLHQRAKIPWKACTKYLSSAGILLLSLLVFSQLLKHMVLVAIDYWLAKWTDSVLVLSPAARNCSLSQECALDQSVYAMVFTVLCSLGIVLCLVTSVTVEWTGLKVAKRLHRSLLNRIILAPMRLEAGGVSVCRSALIQEAGRIDIYSTDPHIPSTLECLSRSTLLCVSALTVISYVTPVFLVALLPLAVVCYFIQKYFRVASRDLQQLDDTTQLPLLSHFAETVEGLTTIRAFRYEARFQQKLLEYTDSNNIASLFLTAANRWLEVRMEYIGACVVLIAAATSISNSLHGELSAGLVGLGLTYALMVSNYLNWMVRNLADMEIQLGAVKRIHALLKTEAENYEGLLGHSAVTSHTCAHPRSQCCDLPHLCTPQGHSVPLLLCFQIGICGRTGSGKSSFSLAFFRMVDMFEGRIIIDGIDIAKLPLHTLRSRLSIILQDPVLFSGTIRFNLDPEKKCSYSTLWEALEIAQLKLVVKALPGGLDAIITEGGENFSQGQRQLFCLARAFVRKTSIFIMDEATASIDMATHRVHTILSADLVMVLKRGAILEFDKPETLLSQKDSVFASFVRADKRARFVSKKGNCNVAHKNIREQGRFLQDVFTTLVDLKWPHTLLIFTMSFLCSWLLFAMVWWLLPFSHGLMINAIMLGCIFMKTAQAHRRAETLIFSKHAVITLRHGRLCFMLRVGDLRKSMIISATIHMQVVPLAPSDLHHHQDLEIIVILEGVVETTGITTQARTSYLADEKPWGQRFVPIVAEEDGRYSVDYSKFGNTVKVPTPLCTARQLDEDRSLLDALTLASTRGPLRKRSVAVAKAKPKFSISPDSLS</sequence>
<dbReference type="PRINTS" id="PR01332">
    <property type="entry name" value="KIR62CHANNEL"/>
</dbReference>
<dbReference type="InterPro" id="IPR040445">
    <property type="entry name" value="Kir_TM"/>
</dbReference>
<evidence type="ECO:0000256" key="23">
    <source>
        <dbReference type="ARBA" id="ARBA00030471"/>
    </source>
</evidence>
<dbReference type="InterPro" id="IPR030237">
    <property type="entry name" value="Harmonin_N"/>
</dbReference>
<dbReference type="GO" id="GO:0005524">
    <property type="term" value="F:ATP binding"/>
    <property type="evidence" value="ECO:0007669"/>
    <property type="project" value="UniProtKB-KW"/>
</dbReference>
<dbReference type="InterPro" id="IPR003439">
    <property type="entry name" value="ABC_transporter-like_ATP-bd"/>
</dbReference>
<feature type="transmembrane region" description="Helical" evidence="37">
    <location>
        <begin position="748"/>
        <end position="766"/>
    </location>
</feature>
<dbReference type="CDD" id="cd06737">
    <property type="entry name" value="PDZ1_harmonin"/>
    <property type="match status" value="1"/>
</dbReference>
<comment type="subunit">
    <text evidence="33">Part of the IMAC/intermicrovillar adhesion complex/intermicrovillar tip-link complex composed of ANKS4B, MYO7B, USH1C, CDHR2 and CDHR5. Part of a complex composed of USH1C, USH1G and MYO7A. Interacts with F-actin. Interacts with USH2A. Interacts with SLC4A7. Interacts (via PDZ1 domain) with the C-terminus of USHBP1. Interacts (via N-terminus and PDZ 2 domain) with CDH23. Interacts with USH1G. Interacts with MYO7B. Interacts with CDHR2 and CDHR5; may mediate their interaction with MYO7B at the microvilli tip. Interacts (via PDZ 1 domain) with ANKS4B. Interacts (via PDZ 1 domain) with DOCK4.</text>
</comment>
<evidence type="ECO:0000256" key="24">
    <source>
        <dbReference type="ARBA" id="ARBA00031412"/>
    </source>
</evidence>
<dbReference type="Gene3D" id="2.30.42.10">
    <property type="match status" value="3"/>
</dbReference>
<keyword evidence="9" id="KW-0963">Cytoplasm</keyword>
<dbReference type="EC" id="7.6.2.2" evidence="6"/>
<dbReference type="PANTHER" id="PTHR24223">
    <property type="entry name" value="ATP-BINDING CASSETTE SUB-FAMILY C"/>
    <property type="match status" value="1"/>
</dbReference>
<feature type="coiled-coil region" evidence="35">
    <location>
        <begin position="294"/>
        <end position="370"/>
    </location>
</feature>
<feature type="transmembrane region" description="Helical" evidence="37">
    <location>
        <begin position="1822"/>
        <end position="1841"/>
    </location>
</feature>
<dbReference type="FunFam" id="3.40.50.300:FF:000163">
    <property type="entry name" value="Multidrug resistance-associated protein member 4"/>
    <property type="match status" value="1"/>
</dbReference>
<dbReference type="InterPro" id="IPR041647">
    <property type="entry name" value="IRK_C"/>
</dbReference>
<dbReference type="SMART" id="SM00228">
    <property type="entry name" value="PDZ"/>
    <property type="match status" value="3"/>
</dbReference>
<evidence type="ECO:0000256" key="26">
    <source>
        <dbReference type="ARBA" id="ARBA00034430"/>
    </source>
</evidence>
<dbReference type="Pfam" id="PF00664">
    <property type="entry name" value="ABC_membrane"/>
    <property type="match status" value="2"/>
</dbReference>
<dbReference type="PROSITE" id="PS50893">
    <property type="entry name" value="ABC_TRANSPORTER_2"/>
    <property type="match status" value="2"/>
</dbReference>
<dbReference type="Gene3D" id="1.10.287.70">
    <property type="match status" value="2"/>
</dbReference>
<dbReference type="GO" id="GO:0005902">
    <property type="term" value="C:microvillus"/>
    <property type="evidence" value="ECO:0007669"/>
    <property type="project" value="UniProtKB-SubCell"/>
</dbReference>
<evidence type="ECO:0000256" key="32">
    <source>
        <dbReference type="ARBA" id="ARBA00056915"/>
    </source>
</evidence>
<evidence type="ECO:0000256" key="37">
    <source>
        <dbReference type="SAM" id="Phobius"/>
    </source>
</evidence>
<feature type="region of interest" description="Disordered" evidence="36">
    <location>
        <begin position="1482"/>
        <end position="1502"/>
    </location>
</feature>
<feature type="domain" description="ABC transmembrane type-1" evidence="40">
    <location>
        <begin position="1555"/>
        <end position="1850"/>
    </location>
</feature>
<feature type="domain" description="ABC transporter" evidence="39">
    <location>
        <begin position="1874"/>
        <end position="2096"/>
    </location>
</feature>
<dbReference type="InParanoid" id="G3I1T3"/>
<evidence type="ECO:0000256" key="14">
    <source>
        <dbReference type="ARBA" id="ARBA00022741"/>
    </source>
</evidence>
<dbReference type="InterPro" id="IPR014756">
    <property type="entry name" value="Ig_E-set"/>
</dbReference>
<dbReference type="InterPro" id="IPR036640">
    <property type="entry name" value="ABC1_TM_sf"/>
</dbReference>
<dbReference type="CDD" id="cd06738">
    <property type="entry name" value="PDZ2_harmonin"/>
    <property type="match status" value="1"/>
</dbReference>
<feature type="transmembrane region" description="Helical" evidence="37">
    <location>
        <begin position="1029"/>
        <end position="1047"/>
    </location>
</feature>
<dbReference type="GO" id="GO:0050885">
    <property type="term" value="P:neuromuscular process controlling balance"/>
    <property type="evidence" value="ECO:0007669"/>
    <property type="project" value="UniProtKB-ARBA"/>
</dbReference>
<comment type="subunit">
    <text evidence="31">Homotetramer; the homotetramer binds four ATP molecules (one ATP per subunit). Forms an heterooctamer with ABCC8/SUR1; one KCNJ11 homotetramer interacts with four ABCC8/SUR1 molecules. Interacts with ABCC9/SUR2.</text>
</comment>
<comment type="interaction">
    <interactant intactId="EBI-10953250">
        <id>G3I1T3</id>
    </interactant>
    <interactant intactId="EBI-8603527">
        <id>Q61743</id>
        <label>Kcnj11</label>
    </interactant>
    <organismsDiffer>true</organismsDiffer>
    <experiments>3</experiments>
</comment>
<evidence type="ECO:0000313" key="42">
    <source>
        <dbReference type="Proteomes" id="UP000001075"/>
    </source>
</evidence>
<comment type="subcellular location">
    <subcellularLocation>
        <location evidence="1">Cell projection</location>
        <location evidence="1">Microvillus</location>
    </subcellularLocation>
    <subcellularLocation>
        <location evidence="3">Cytoplasm</location>
        <location evidence="3">Cytoskeleton</location>
    </subcellularLocation>
    <subcellularLocation>
        <location evidence="4">Cytoplasm</location>
        <location evidence="4">Cytosol</location>
    </subcellularLocation>
    <subcellularLocation>
        <location evidence="2">Membrane</location>
        <topology evidence="2">Multi-pass membrane protein</topology>
    </subcellularLocation>
</comment>
<dbReference type="GO" id="GO:1904970">
    <property type="term" value="P:brush border assembly"/>
    <property type="evidence" value="ECO:0007669"/>
    <property type="project" value="UniProtKB-ARBA"/>
</dbReference>
<evidence type="ECO:0000256" key="30">
    <source>
        <dbReference type="ARBA" id="ARBA00049953"/>
    </source>
</evidence>
<dbReference type="GO" id="GO:0015272">
    <property type="term" value="F:ATP-activated inward rectifier potassium channel activity"/>
    <property type="evidence" value="ECO:0007669"/>
    <property type="project" value="InterPro"/>
</dbReference>
<evidence type="ECO:0000256" key="10">
    <source>
        <dbReference type="ARBA" id="ARBA00022553"/>
    </source>
</evidence>
<feature type="domain" description="PDZ" evidence="38">
    <location>
        <begin position="595"/>
        <end position="668"/>
    </location>
</feature>
<feature type="domain" description="ABC transporter" evidence="39">
    <location>
        <begin position="1223"/>
        <end position="1470"/>
    </location>
</feature>
<dbReference type="InterPro" id="IPR050173">
    <property type="entry name" value="ABC_transporter_C-like"/>
</dbReference>
<comment type="function">
    <text evidence="32">Anchoring/scaffolding protein that is a part of the functional network formed by USH1C, USH1G, CDH23 and MYO7A that mediates mechanotransduction in cochlear hair cells. Required for normal development and maintenance of cochlear hair cell bundles. As part of the intermicrovillar adhesion complex/IMAC plays a role in brush border differentiation, controlling microvilli organization and length. Probably plays a central regulatory role in the assembly of the complex, recruiting CDHR2, CDHR5 and MYO7B to the microvilli tips.</text>
</comment>
<dbReference type="GO" id="GO:0015431">
    <property type="term" value="F:ABC-type glutathione S-conjugate transporter activity"/>
    <property type="evidence" value="ECO:0007669"/>
    <property type="project" value="UniProtKB-EC"/>
</dbReference>
<keyword evidence="12" id="KW-0677">Repeat</keyword>
<evidence type="ECO:0000256" key="5">
    <source>
        <dbReference type="ARBA" id="ARBA00007846"/>
    </source>
</evidence>
<dbReference type="CDD" id="cd06739">
    <property type="entry name" value="PDZ3_harmonin"/>
    <property type="match status" value="1"/>
</dbReference>
<accession>G3I1T3</accession>
<evidence type="ECO:0000256" key="18">
    <source>
        <dbReference type="ARBA" id="ARBA00023054"/>
    </source>
</evidence>
<dbReference type="FunFam" id="1.20.1560.10:FF:000006">
    <property type="entry name" value="ATP-binding cassette, sub-family C (CFTR/MRP), member 9"/>
    <property type="match status" value="1"/>
</dbReference>
<keyword evidence="15" id="KW-0221">Differentiation</keyword>
<dbReference type="FunFam" id="2.30.42.10:FF:000062">
    <property type="entry name" value="harmonin isoform X1"/>
    <property type="match status" value="1"/>
</dbReference>
<dbReference type="FunFam" id="1.20.1560.10:FF:000005">
    <property type="entry name" value="ATP-binding cassette, sub-family C (CFTR/MRP), member 9"/>
    <property type="match status" value="1"/>
</dbReference>
<dbReference type="SUPFAM" id="SSF81324">
    <property type="entry name" value="Voltage-gated potassium channels"/>
    <property type="match status" value="1"/>
</dbReference>
<dbReference type="CDD" id="cd18602">
    <property type="entry name" value="ABC_6TM_SUR1_D2_like"/>
    <property type="match status" value="1"/>
</dbReference>
<dbReference type="FunFam" id="3.40.50.300:FF:003233">
    <property type="entry name" value="ATP-binding cassette sub-family C member 8"/>
    <property type="match status" value="1"/>
</dbReference>
<comment type="catalytic activity">
    <reaction evidence="29">
        <text>an S-substituted glutathione(in) + ATP + H2O = an S-substituted glutathione(out) + ADP + phosphate + H(+)</text>
        <dbReference type="Rhea" id="RHEA:19121"/>
        <dbReference type="ChEBI" id="CHEBI:15377"/>
        <dbReference type="ChEBI" id="CHEBI:15378"/>
        <dbReference type="ChEBI" id="CHEBI:30616"/>
        <dbReference type="ChEBI" id="CHEBI:43474"/>
        <dbReference type="ChEBI" id="CHEBI:90779"/>
        <dbReference type="ChEBI" id="CHEBI:456216"/>
        <dbReference type="EC" id="7.6.2.3"/>
    </reaction>
    <physiologicalReaction direction="left-to-right" evidence="29">
        <dbReference type="Rhea" id="RHEA:19122"/>
    </physiologicalReaction>
</comment>
<evidence type="ECO:0000256" key="2">
    <source>
        <dbReference type="ARBA" id="ARBA00004141"/>
    </source>
</evidence>
<dbReference type="InterPro" id="IPR027417">
    <property type="entry name" value="P-loop_NTPase"/>
</dbReference>
<evidence type="ECO:0000256" key="22">
    <source>
        <dbReference type="ARBA" id="ARBA00024220"/>
    </source>
</evidence>
<dbReference type="EMBL" id="JH001091">
    <property type="protein sequence ID" value="EGW12081.1"/>
    <property type="molecule type" value="Genomic_DNA"/>
</dbReference>
<comment type="catalytic activity">
    <reaction evidence="28">
        <text>17beta-estradiol 17-O-(beta-D-glucuronate)(in) + ATP + H2O = 17beta-estradiol 17-O-(beta-D-glucuronate)(out) + ADP + phosphate + H(+)</text>
        <dbReference type="Rhea" id="RHEA:60128"/>
        <dbReference type="ChEBI" id="CHEBI:15377"/>
        <dbReference type="ChEBI" id="CHEBI:15378"/>
        <dbReference type="ChEBI" id="CHEBI:30616"/>
        <dbReference type="ChEBI" id="CHEBI:43474"/>
        <dbReference type="ChEBI" id="CHEBI:82961"/>
        <dbReference type="ChEBI" id="CHEBI:456216"/>
    </reaction>
    <physiologicalReaction direction="left-to-right" evidence="28">
        <dbReference type="Rhea" id="RHEA:60129"/>
    </physiologicalReaction>
</comment>
<dbReference type="PANTHER" id="PTHR24223:SF187">
    <property type="entry name" value="ATP-BINDING CASSETTE SUB-FAMILY C MEMBER 8"/>
    <property type="match status" value="1"/>
</dbReference>
<dbReference type="SMART" id="SM00382">
    <property type="entry name" value="AAA"/>
    <property type="match status" value="2"/>
</dbReference>